<reference evidence="5" key="1">
    <citation type="submission" date="2016-06" db="UniProtKB">
        <authorList>
            <consortium name="WormBaseParasite"/>
        </authorList>
    </citation>
    <scope>IDENTIFICATION</scope>
</reference>
<evidence type="ECO:0000313" key="3">
    <source>
        <dbReference type="EMBL" id="VDP86169.1"/>
    </source>
</evidence>
<reference evidence="3 4" key="2">
    <citation type="submission" date="2018-11" db="EMBL/GenBank/DDBJ databases">
        <authorList>
            <consortium name="Pathogen Informatics"/>
        </authorList>
    </citation>
    <scope>NUCLEOTIDE SEQUENCE [LARGE SCALE GENOMIC DNA]</scope>
    <source>
        <strain evidence="3 4">Egypt</strain>
    </source>
</reference>
<feature type="transmembrane region" description="Helical" evidence="2">
    <location>
        <begin position="121"/>
        <end position="145"/>
    </location>
</feature>
<dbReference type="WBParaSite" id="ECPE_0000994001-mRNA-1">
    <property type="protein sequence ID" value="ECPE_0000994001-mRNA-1"/>
    <property type="gene ID" value="ECPE_0000994001"/>
</dbReference>
<gene>
    <name evidence="3" type="ORF">ECPE_LOCUS9910</name>
</gene>
<dbReference type="Proteomes" id="UP000272942">
    <property type="component" value="Unassembled WGS sequence"/>
</dbReference>
<evidence type="ECO:0000256" key="2">
    <source>
        <dbReference type="SAM" id="Phobius"/>
    </source>
</evidence>
<keyword evidence="2" id="KW-1133">Transmembrane helix</keyword>
<feature type="transmembrane region" description="Helical" evidence="2">
    <location>
        <begin position="66"/>
        <end position="85"/>
    </location>
</feature>
<protein>
    <submittedName>
        <fullName evidence="5">Transmembrane protein</fullName>
    </submittedName>
</protein>
<evidence type="ECO:0000313" key="4">
    <source>
        <dbReference type="Proteomes" id="UP000272942"/>
    </source>
</evidence>
<name>A0A183ASH4_9TREM</name>
<feature type="transmembrane region" description="Helical" evidence="2">
    <location>
        <begin position="39"/>
        <end position="59"/>
    </location>
</feature>
<proteinExistence type="predicted"/>
<sequence>MDGMVASNPNSGGGGGLDDKRSTNMTPIAGSLEQQLKHVIPGFLILIDLCLIGVPLYLCHVIYVILVYYGYLAVVTLCLFLSYILGIGDRNSPEAGNPTVWIAGYPFLPNGYSDFTNVHRILGTVFGSAALAIVVHCLLLSVVILRDFFASLFHRSTELWIDDTGPAVTGDPHLTDQLFTPATPSTSTTEATLYPPVSSLTLVEEKPPLYDGTNTAFNHSHEVPQ</sequence>
<keyword evidence="2" id="KW-0472">Membrane</keyword>
<dbReference type="OrthoDB" id="419711at2759"/>
<accession>A0A183ASH4</accession>
<evidence type="ECO:0000256" key="1">
    <source>
        <dbReference type="SAM" id="MobiDB-lite"/>
    </source>
</evidence>
<dbReference type="AlphaFoldDB" id="A0A183ASH4"/>
<evidence type="ECO:0000313" key="5">
    <source>
        <dbReference type="WBParaSite" id="ECPE_0000994001-mRNA-1"/>
    </source>
</evidence>
<feature type="region of interest" description="Disordered" evidence="1">
    <location>
        <begin position="1"/>
        <end position="21"/>
    </location>
</feature>
<dbReference type="EMBL" id="UZAN01048172">
    <property type="protein sequence ID" value="VDP86169.1"/>
    <property type="molecule type" value="Genomic_DNA"/>
</dbReference>
<keyword evidence="4" id="KW-1185">Reference proteome</keyword>
<organism evidence="5">
    <name type="scientific">Echinostoma caproni</name>
    <dbReference type="NCBI Taxonomy" id="27848"/>
    <lineage>
        <taxon>Eukaryota</taxon>
        <taxon>Metazoa</taxon>
        <taxon>Spiralia</taxon>
        <taxon>Lophotrochozoa</taxon>
        <taxon>Platyhelminthes</taxon>
        <taxon>Trematoda</taxon>
        <taxon>Digenea</taxon>
        <taxon>Plagiorchiida</taxon>
        <taxon>Echinostomata</taxon>
        <taxon>Echinostomatoidea</taxon>
        <taxon>Echinostomatidae</taxon>
        <taxon>Echinostoma</taxon>
    </lineage>
</organism>
<keyword evidence="2" id="KW-0812">Transmembrane</keyword>